<feature type="binding site" evidence="5">
    <location>
        <position position="89"/>
    </location>
    <ligand>
        <name>[4Fe-4S] cluster</name>
        <dbReference type="ChEBI" id="CHEBI:49883"/>
        <note>4Fe-4S-S-AdoMet</note>
    </ligand>
</feature>
<evidence type="ECO:0000256" key="2">
    <source>
        <dbReference type="ARBA" id="ARBA00022723"/>
    </source>
</evidence>
<evidence type="ECO:0000256" key="1">
    <source>
        <dbReference type="ARBA" id="ARBA00022691"/>
    </source>
</evidence>
<proteinExistence type="predicted"/>
<evidence type="ECO:0000256" key="4">
    <source>
        <dbReference type="ARBA" id="ARBA00023014"/>
    </source>
</evidence>
<dbReference type="PANTHER" id="PTHR43075">
    <property type="entry name" value="FORMATE LYASE ACTIVATING ENZYME, PUTATIVE (AFU_ORTHOLOGUE AFUA_2G15630)-RELATED"/>
    <property type="match status" value="1"/>
</dbReference>
<dbReference type="GO" id="GO:0051536">
    <property type="term" value="F:iron-sulfur cluster binding"/>
    <property type="evidence" value="ECO:0007669"/>
    <property type="project" value="UniProtKB-KW"/>
</dbReference>
<dbReference type="InterPro" id="IPR016431">
    <property type="entry name" value="Pyrv-formate_lyase-activ_prd"/>
</dbReference>
<accession>A0A7V4LCC5</accession>
<keyword evidence="2 5" id="KW-0479">Metal-binding</keyword>
<dbReference type="EMBL" id="DSXI01000078">
    <property type="protein sequence ID" value="HGS04382.1"/>
    <property type="molecule type" value="Genomic_DNA"/>
</dbReference>
<organism evidence="7">
    <name type="scientific">Desulfobacca acetoxidans</name>
    <dbReference type="NCBI Taxonomy" id="60893"/>
    <lineage>
        <taxon>Bacteria</taxon>
        <taxon>Pseudomonadati</taxon>
        <taxon>Thermodesulfobacteriota</taxon>
        <taxon>Desulfobaccia</taxon>
        <taxon>Desulfobaccales</taxon>
        <taxon>Desulfobaccaceae</taxon>
        <taxon>Desulfobacca</taxon>
    </lineage>
</organism>
<gene>
    <name evidence="7" type="ORF">ENT08_01345</name>
</gene>
<dbReference type="InterPro" id="IPR007197">
    <property type="entry name" value="rSAM"/>
</dbReference>
<dbReference type="PANTHER" id="PTHR43075:SF1">
    <property type="entry name" value="FORMATE LYASE ACTIVATING ENZYME, PUTATIVE (AFU_ORTHOLOGUE AFUA_2G15630)-RELATED"/>
    <property type="match status" value="1"/>
</dbReference>
<evidence type="ECO:0000256" key="3">
    <source>
        <dbReference type="ARBA" id="ARBA00023004"/>
    </source>
</evidence>
<dbReference type="Gene3D" id="3.20.20.70">
    <property type="entry name" value="Aldolase class I"/>
    <property type="match status" value="1"/>
</dbReference>
<feature type="domain" description="Radical SAM core" evidence="6">
    <location>
        <begin position="80"/>
        <end position="212"/>
    </location>
</feature>
<evidence type="ECO:0000256" key="5">
    <source>
        <dbReference type="PIRSR" id="PIRSR004869-50"/>
    </source>
</evidence>
<evidence type="ECO:0000259" key="6">
    <source>
        <dbReference type="Pfam" id="PF04055"/>
    </source>
</evidence>
<protein>
    <submittedName>
        <fullName evidence="7">Radical SAM protein</fullName>
    </submittedName>
</protein>
<reference evidence="7" key="1">
    <citation type="journal article" date="2020" name="mSystems">
        <title>Genome- and Community-Level Interaction Insights into Carbon Utilization and Element Cycling Functions of Hydrothermarchaeota in Hydrothermal Sediment.</title>
        <authorList>
            <person name="Zhou Z."/>
            <person name="Liu Y."/>
            <person name="Xu W."/>
            <person name="Pan J."/>
            <person name="Luo Z.H."/>
            <person name="Li M."/>
        </authorList>
    </citation>
    <scope>NUCLEOTIDE SEQUENCE [LARGE SCALE GENOMIC DNA]</scope>
    <source>
        <strain evidence="7">SpSt-548</strain>
    </source>
</reference>
<comment type="caution">
    <text evidence="7">The sequence shown here is derived from an EMBL/GenBank/DDBJ whole genome shotgun (WGS) entry which is preliminary data.</text>
</comment>
<dbReference type="InterPro" id="IPR058240">
    <property type="entry name" value="rSAM_sf"/>
</dbReference>
<name>A0A7V4LCC5_9BACT</name>
<feature type="binding site" evidence="5">
    <location>
        <position position="85"/>
    </location>
    <ligand>
        <name>[4Fe-4S] cluster</name>
        <dbReference type="ChEBI" id="CHEBI:49883"/>
        <note>4Fe-4S-S-AdoMet</note>
    </ligand>
</feature>
<dbReference type="PIRSF" id="PIRSF004869">
    <property type="entry name" value="PflX_prd"/>
    <property type="match status" value="1"/>
</dbReference>
<keyword evidence="4 5" id="KW-0411">Iron-sulfur</keyword>
<sequence length="311" mass="35188">MTEWEPVYLETHRRGLLRQKIEAAQEVLSQCTLCPHRCLVNRHHGELGLCRTGDRPVVASYGPHFGEEDPLVGRRGSGTIFFTHCNLFCVFCQNWEISHGGEGEEISPADLAAIMVFLQQQGCHNINFVTPSHQAAQILEALPLAIERGLKVPLVYNTGGYDAVETLRLLDGVIDIYMPDFKFWDPRVAERLSQAADYPERAREALKEMHRQVGDLVMDDTGVARRGLLVRHLVLPGGLAGTQEIMKFLAEEISPNTYVNVMAQYRPCGRAREFPPLDRFPSQTELAEALDAARRAGLTRLDRRERLFRWL</sequence>
<feature type="binding site" evidence="5">
    <location>
        <position position="92"/>
    </location>
    <ligand>
        <name>[4Fe-4S] cluster</name>
        <dbReference type="ChEBI" id="CHEBI:49883"/>
        <note>4Fe-4S-S-AdoMet</note>
    </ligand>
</feature>
<evidence type="ECO:0000313" key="7">
    <source>
        <dbReference type="EMBL" id="HGS04382.1"/>
    </source>
</evidence>
<dbReference type="GO" id="GO:0046872">
    <property type="term" value="F:metal ion binding"/>
    <property type="evidence" value="ECO:0007669"/>
    <property type="project" value="UniProtKB-KW"/>
</dbReference>
<dbReference type="InterPro" id="IPR013785">
    <property type="entry name" value="Aldolase_TIM"/>
</dbReference>
<dbReference type="Pfam" id="PF04055">
    <property type="entry name" value="Radical_SAM"/>
    <property type="match status" value="1"/>
</dbReference>
<dbReference type="AlphaFoldDB" id="A0A7V4LCC5"/>
<dbReference type="SUPFAM" id="SSF102114">
    <property type="entry name" value="Radical SAM enzymes"/>
    <property type="match status" value="1"/>
</dbReference>
<keyword evidence="1 5" id="KW-0949">S-adenosyl-L-methionine</keyword>
<comment type="cofactor">
    <cofactor evidence="5">
        <name>[4Fe-4S] cluster</name>
        <dbReference type="ChEBI" id="CHEBI:49883"/>
    </cofactor>
    <text evidence="5">Binds 1 [4Fe-4S] cluster. The cluster is coordinated with 3 cysteines and an exchangeable S-adenosyl-L-methionine.</text>
</comment>
<dbReference type="GO" id="GO:0003824">
    <property type="term" value="F:catalytic activity"/>
    <property type="evidence" value="ECO:0007669"/>
    <property type="project" value="InterPro"/>
</dbReference>
<dbReference type="SFLD" id="SFLDS00029">
    <property type="entry name" value="Radical_SAM"/>
    <property type="match status" value="1"/>
</dbReference>
<keyword evidence="3 5" id="KW-0408">Iron</keyword>
<dbReference type="InterPro" id="IPR040085">
    <property type="entry name" value="MJ0674-like"/>
</dbReference>
<dbReference type="SFLD" id="SFLDG01099">
    <property type="entry name" value="Uncharacterised_Radical_SAM_Su"/>
    <property type="match status" value="1"/>
</dbReference>
<dbReference type="CDD" id="cd01335">
    <property type="entry name" value="Radical_SAM"/>
    <property type="match status" value="1"/>
</dbReference>